<name>A0AAN1JBH7_9BURK</name>
<dbReference type="InterPro" id="IPR011989">
    <property type="entry name" value="ARM-like"/>
</dbReference>
<dbReference type="AlphaFoldDB" id="A0AAN1JBH7"/>
<evidence type="ECO:0000313" key="2">
    <source>
        <dbReference type="EMBL" id="EIM98339.1"/>
    </source>
</evidence>
<organism evidence="1 4">
    <name type="scientific">Paraburkholderia hospita</name>
    <dbReference type="NCBI Taxonomy" id="169430"/>
    <lineage>
        <taxon>Bacteria</taxon>
        <taxon>Pseudomonadati</taxon>
        <taxon>Pseudomonadota</taxon>
        <taxon>Betaproteobacteria</taxon>
        <taxon>Burkholderiales</taxon>
        <taxon>Burkholderiaceae</taxon>
        <taxon>Paraburkholderia</taxon>
    </lineage>
</organism>
<dbReference type="KEGG" id="phs:C2L64_21875"/>
<dbReference type="Proteomes" id="UP000236649">
    <property type="component" value="Chromosome 2"/>
</dbReference>
<evidence type="ECO:0000313" key="4">
    <source>
        <dbReference type="Proteomes" id="UP000236649"/>
    </source>
</evidence>
<accession>A0AAN1JBH7</accession>
<proteinExistence type="predicted"/>
<dbReference type="InterPro" id="IPR016024">
    <property type="entry name" value="ARM-type_fold"/>
</dbReference>
<dbReference type="Proteomes" id="UP000004980">
    <property type="component" value="Unassembled WGS sequence"/>
</dbReference>
<dbReference type="Pfam" id="PF01816">
    <property type="entry name" value="LRV"/>
    <property type="match status" value="1"/>
</dbReference>
<keyword evidence="3" id="KW-1185">Reference proteome</keyword>
<reference evidence="1 4" key="2">
    <citation type="submission" date="2018-01" db="EMBL/GenBank/DDBJ databases">
        <title>Species boundaries and ecological features among Paraburkholderia terrae DSMZ17804T, P. hospita DSMZ17164T and P. caribensis DSMZ13236T.</title>
        <authorList>
            <person name="Pratama A.A."/>
        </authorList>
    </citation>
    <scope>NUCLEOTIDE SEQUENCE [LARGE SCALE GENOMIC DNA]</scope>
    <source>
        <strain evidence="1 4">DSM 17164</strain>
    </source>
</reference>
<evidence type="ECO:0008006" key="5">
    <source>
        <dbReference type="Google" id="ProtNLM"/>
    </source>
</evidence>
<dbReference type="Gene3D" id="1.25.10.10">
    <property type="entry name" value="Leucine-rich Repeat Variant"/>
    <property type="match status" value="2"/>
</dbReference>
<protein>
    <recommendedName>
        <fullName evidence="5">Leucine rich repeat variant</fullName>
    </recommendedName>
</protein>
<dbReference type="InterPro" id="IPR004830">
    <property type="entry name" value="LRR_variant"/>
</dbReference>
<dbReference type="SUPFAM" id="SSF48371">
    <property type="entry name" value="ARM repeat"/>
    <property type="match status" value="1"/>
</dbReference>
<dbReference type="EMBL" id="CP026106">
    <property type="protein sequence ID" value="AUT70985.1"/>
    <property type="molecule type" value="Genomic_DNA"/>
</dbReference>
<reference evidence="2 3" key="1">
    <citation type="journal article" date="2012" name="J. Bacteriol.">
        <title>Draft Genome Sequence of the Soil Bacterium Burkholderia terrae Strain BS001, Which Interacts with Fungal Surface Structures.</title>
        <authorList>
            <person name="Nazir R."/>
            <person name="Hansen M.A."/>
            <person name="Sorensen S."/>
            <person name="van Elsas J.D."/>
        </authorList>
    </citation>
    <scope>NUCLEOTIDE SEQUENCE [LARGE SCALE GENOMIC DNA]</scope>
    <source>
        <strain evidence="2 3">BS001</strain>
    </source>
</reference>
<gene>
    <name evidence="1" type="ORF">C2L64_21875</name>
    <name evidence="2" type="ORF">WQE_24567</name>
</gene>
<dbReference type="RefSeq" id="WP_007585718.1">
    <property type="nucleotide sequence ID" value="NZ_AKAU01000125.1"/>
</dbReference>
<dbReference type="EMBL" id="AKAU01000125">
    <property type="protein sequence ID" value="EIM98339.1"/>
    <property type="molecule type" value="Genomic_DNA"/>
</dbReference>
<evidence type="ECO:0000313" key="1">
    <source>
        <dbReference type="EMBL" id="AUT70985.1"/>
    </source>
</evidence>
<evidence type="ECO:0000313" key="3">
    <source>
        <dbReference type="Proteomes" id="UP000004980"/>
    </source>
</evidence>
<dbReference type="GeneID" id="55530966"/>
<sequence length="528" mass="57916">MTTFPRPVDEEPCAANAAREGARLRRHWRELVRLALDASDVFTSAMLYPHAASADRKRLEARMFGSRSDRLALAAFPHAPPVALARLATLAAADADVTLATRLARNAATPAEALQTLAASFVMNRPEDEANYRRAVQRVAQLIARHPLAPPALLATLAASADSIETLRSLCENVGVQTDLLAQLAGRGIEPLQRLLAIHFATDAHTLHQLWRSTRESAVRAQVLRHAACPHELLRRIPASSPERRSLALNVRTTGEILTALARDDDPAVRRAAATNPATPAGALVLLCFDADTLVRRAVAVRDDLPLKVVDWLAEDGDVWVRSGLARNRACPRIWLDRLARDHEADVRRSVTRHPLCPAPLLALLASDEVAWVRAGVALRDELPGAVLHRLMQDTDIDVLAGVARHRGTPQATLSRLAEHASPDVRRAVILNCHAHRRVLLPLRDESYPLHRVLVFMHSSLTDADRWRMRFEPDTEARARMFGHLAGSLANSLAAALDRQRQHSVPADAADTPETCTHQLTTSVEEAG</sequence>